<name>A0A401SD34_CHIPU</name>
<dbReference type="SUPFAM" id="SSF46689">
    <property type="entry name" value="Homeodomain-like"/>
    <property type="match status" value="2"/>
</dbReference>
<dbReference type="PROSITE" id="PS51253">
    <property type="entry name" value="HTH_CENPB"/>
    <property type="match status" value="1"/>
</dbReference>
<dbReference type="Pfam" id="PF03221">
    <property type="entry name" value="HTH_Tnp_Tc5"/>
    <property type="match status" value="1"/>
</dbReference>
<dbReference type="InterPro" id="IPR006600">
    <property type="entry name" value="HTH_CenpB_DNA-bd_dom"/>
</dbReference>
<dbReference type="Gene3D" id="1.10.10.60">
    <property type="entry name" value="Homeodomain-like"/>
    <property type="match status" value="1"/>
</dbReference>
<dbReference type="InterPro" id="IPR050863">
    <property type="entry name" value="CenT-Element_Derived"/>
</dbReference>
<dbReference type="PANTHER" id="PTHR19303:SF16">
    <property type="entry name" value="JERKY PROTEIN HOMOLOG-LIKE"/>
    <property type="match status" value="1"/>
</dbReference>
<dbReference type="GO" id="GO:0005634">
    <property type="term" value="C:nucleus"/>
    <property type="evidence" value="ECO:0007669"/>
    <property type="project" value="TreeGrafter"/>
</dbReference>
<dbReference type="Proteomes" id="UP000287033">
    <property type="component" value="Unassembled WGS sequence"/>
</dbReference>
<keyword evidence="2" id="KW-0539">Nucleus</keyword>
<feature type="domain" description="HTH CENPB-type" evidence="3">
    <location>
        <begin position="102"/>
        <end position="174"/>
    </location>
</feature>
<accession>A0A401SD34</accession>
<evidence type="ECO:0000259" key="3">
    <source>
        <dbReference type="PROSITE" id="PS51253"/>
    </source>
</evidence>
<reference evidence="4 5" key="1">
    <citation type="journal article" date="2018" name="Nat. Ecol. Evol.">
        <title>Shark genomes provide insights into elasmobranch evolution and the origin of vertebrates.</title>
        <authorList>
            <person name="Hara Y"/>
            <person name="Yamaguchi K"/>
            <person name="Onimaru K"/>
            <person name="Kadota M"/>
            <person name="Koyanagi M"/>
            <person name="Keeley SD"/>
            <person name="Tatsumi K"/>
            <person name="Tanaka K"/>
            <person name="Motone F"/>
            <person name="Kageyama Y"/>
            <person name="Nozu R"/>
            <person name="Adachi N"/>
            <person name="Nishimura O"/>
            <person name="Nakagawa R"/>
            <person name="Tanegashima C"/>
            <person name="Kiyatake I"/>
            <person name="Matsumoto R"/>
            <person name="Murakumo K"/>
            <person name="Nishida K"/>
            <person name="Terakita A"/>
            <person name="Kuratani S"/>
            <person name="Sato K"/>
            <person name="Hyodo S Kuraku.S."/>
        </authorList>
    </citation>
    <scope>NUCLEOTIDE SEQUENCE [LARGE SCALE GENOMIC DNA]</scope>
</reference>
<proteinExistence type="predicted"/>
<keyword evidence="1" id="KW-0238">DNA-binding</keyword>
<evidence type="ECO:0000256" key="2">
    <source>
        <dbReference type="ARBA" id="ARBA00023242"/>
    </source>
</evidence>
<dbReference type="OrthoDB" id="125347at2759"/>
<gene>
    <name evidence="4" type="ORF">chiPu_0006730</name>
</gene>
<keyword evidence="5" id="KW-1185">Reference proteome</keyword>
<dbReference type="PANTHER" id="PTHR19303">
    <property type="entry name" value="TRANSPOSON"/>
    <property type="match status" value="1"/>
</dbReference>
<dbReference type="OMA" id="NFFANCA"/>
<dbReference type="InterPro" id="IPR009057">
    <property type="entry name" value="Homeodomain-like_sf"/>
</dbReference>
<dbReference type="Pfam" id="PF04218">
    <property type="entry name" value="CENP-B_N"/>
    <property type="match status" value="1"/>
</dbReference>
<organism evidence="4 5">
    <name type="scientific">Chiloscyllium punctatum</name>
    <name type="common">Brownbanded bambooshark</name>
    <name type="synonym">Hemiscyllium punctatum</name>
    <dbReference type="NCBI Taxonomy" id="137246"/>
    <lineage>
        <taxon>Eukaryota</taxon>
        <taxon>Metazoa</taxon>
        <taxon>Chordata</taxon>
        <taxon>Craniata</taxon>
        <taxon>Vertebrata</taxon>
        <taxon>Chondrichthyes</taxon>
        <taxon>Elasmobranchii</taxon>
        <taxon>Galeomorphii</taxon>
        <taxon>Galeoidea</taxon>
        <taxon>Orectolobiformes</taxon>
        <taxon>Hemiscylliidae</taxon>
        <taxon>Chiloscyllium</taxon>
    </lineage>
</organism>
<comment type="caution">
    <text evidence="4">The sequence shown here is derived from an EMBL/GenBank/DDBJ whole genome shotgun (WGS) entry which is preliminary data.</text>
</comment>
<dbReference type="STRING" id="137246.A0A401SD34"/>
<dbReference type="GO" id="GO:0003677">
    <property type="term" value="F:DNA binding"/>
    <property type="evidence" value="ECO:0007669"/>
    <property type="project" value="UniProtKB-KW"/>
</dbReference>
<evidence type="ECO:0000256" key="1">
    <source>
        <dbReference type="ARBA" id="ARBA00023125"/>
    </source>
</evidence>
<protein>
    <recommendedName>
        <fullName evidence="3">HTH CENPB-type domain-containing protein</fullName>
    </recommendedName>
</protein>
<dbReference type="AlphaFoldDB" id="A0A401SD34"/>
<dbReference type="InterPro" id="IPR007889">
    <property type="entry name" value="HTH_Psq"/>
</dbReference>
<evidence type="ECO:0000313" key="5">
    <source>
        <dbReference type="Proteomes" id="UP000287033"/>
    </source>
</evidence>
<evidence type="ECO:0000313" key="4">
    <source>
        <dbReference type="EMBL" id="GCC28301.1"/>
    </source>
</evidence>
<dbReference type="EMBL" id="BEZZ01000198">
    <property type="protein sequence ID" value="GCC28301.1"/>
    <property type="molecule type" value="Genomic_DNA"/>
</dbReference>
<dbReference type="SMART" id="SM00674">
    <property type="entry name" value="CENPB"/>
    <property type="match status" value="1"/>
</dbReference>
<sequence length="178" mass="21174">MDQHSEASVVYCINCAKLFNFRVKMLKRGAGTFMANNNIKKRKHLSLSIMQKVELLQKLDRGVAVWRLPEEYGVGTTIVYDLKKQKDKLLKFYGDNDELMKNRKILLRAKNEDLNRVLMEWFKQRRSERMLLTGFMVMKQARKYHKELNIKGECQYSEGWLQKFKKRNAVKYLKICGE</sequence>